<keyword evidence="2" id="KW-1185">Reference proteome</keyword>
<dbReference type="Pfam" id="PF13376">
    <property type="entry name" value="OmdA"/>
    <property type="match status" value="1"/>
</dbReference>
<protein>
    <recommendedName>
        <fullName evidence="3">Bacteriocin-protection protein</fullName>
    </recommendedName>
</protein>
<dbReference type="EMBL" id="LNQM01000007">
    <property type="protein sequence ID" value="KSU73909.1"/>
    <property type="molecule type" value="Genomic_DNA"/>
</dbReference>
<dbReference type="OrthoDB" id="9796999at2"/>
<organism evidence="1 2">
    <name type="scientific">Pseudarthrobacter enclensis</name>
    <dbReference type="NCBI Taxonomy" id="993070"/>
    <lineage>
        <taxon>Bacteria</taxon>
        <taxon>Bacillati</taxon>
        <taxon>Actinomycetota</taxon>
        <taxon>Actinomycetes</taxon>
        <taxon>Micrococcales</taxon>
        <taxon>Micrococcaceae</taxon>
        <taxon>Pseudarthrobacter</taxon>
    </lineage>
</organism>
<dbReference type="Proteomes" id="UP000053199">
    <property type="component" value="Unassembled WGS sequence"/>
</dbReference>
<dbReference type="RefSeq" id="WP_058268882.1">
    <property type="nucleotide sequence ID" value="NZ_FMAZ01000006.1"/>
</dbReference>
<proteinExistence type="predicted"/>
<evidence type="ECO:0000313" key="2">
    <source>
        <dbReference type="Proteomes" id="UP000053199"/>
    </source>
</evidence>
<gene>
    <name evidence="1" type="ORF">AS031_14575</name>
</gene>
<evidence type="ECO:0000313" key="1">
    <source>
        <dbReference type="EMBL" id="KSU73909.1"/>
    </source>
</evidence>
<sequence>MAVELEELLVPDSAAWRAWLEANHQASPGVWLVLHKKGGTITELDYAAALDEALCFGWIDGQGRRRDDETSYQRMTPRGPRSVWSARNVTHIARLEEAGRMTDAGRAAVEAAKADGRWDKAYAGQATAEVPEDLAAAIAAVPEAQAMFDVLTRTNRFALIYRVNSVKQAATRERKIAGFVKMLARGEAPYPQKKKPGDAPQP</sequence>
<name>A0A0V8IGL8_9MICC</name>
<dbReference type="STRING" id="993070.AS031_14575"/>
<reference evidence="1 2" key="1">
    <citation type="journal article" date="2014" name="Arch. Microbiol.">
        <title>Arthrobacter enclensis sp. nov., isolated from sediment sample.</title>
        <authorList>
            <person name="Dastager S.G."/>
            <person name="Liu Q."/>
            <person name="Tang S.K."/>
            <person name="Krishnamurthi S."/>
            <person name="Lee J.C."/>
            <person name="Li W.J."/>
        </authorList>
    </citation>
    <scope>NUCLEOTIDE SEQUENCE [LARGE SCALE GENOMIC DNA]</scope>
    <source>
        <strain evidence="1 2">NIO-1008</strain>
    </source>
</reference>
<evidence type="ECO:0008006" key="3">
    <source>
        <dbReference type="Google" id="ProtNLM"/>
    </source>
</evidence>
<dbReference type="AlphaFoldDB" id="A0A0V8IGL8"/>
<accession>A0A0V8IGL8</accession>
<comment type="caution">
    <text evidence="1">The sequence shown here is derived from an EMBL/GenBank/DDBJ whole genome shotgun (WGS) entry which is preliminary data.</text>
</comment>